<dbReference type="InterPro" id="IPR014825">
    <property type="entry name" value="DNA_alkylation"/>
</dbReference>
<dbReference type="CDD" id="cd07064">
    <property type="entry name" value="AlkD_like_1"/>
    <property type="match status" value="1"/>
</dbReference>
<reference evidence="1 2" key="1">
    <citation type="submission" date="2019-12" db="EMBL/GenBank/DDBJ databases">
        <title>Lactobacillus hilgardii FLUB.</title>
        <authorList>
            <person name="Gustaw K."/>
        </authorList>
    </citation>
    <scope>NUCLEOTIDE SEQUENCE [LARGE SCALE GENOMIC DNA]</scope>
    <source>
        <strain evidence="1 2">FLUB</strain>
    </source>
</reference>
<dbReference type="EMBL" id="CP047121">
    <property type="protein sequence ID" value="QHB51132.1"/>
    <property type="molecule type" value="Genomic_DNA"/>
</dbReference>
<dbReference type="SMR" id="A0A6P1E5T0"/>
<dbReference type="PANTHER" id="PTHR34070:SF1">
    <property type="entry name" value="DNA ALKYLATION REPAIR PROTEIN"/>
    <property type="match status" value="1"/>
</dbReference>
<dbReference type="SUPFAM" id="SSF48371">
    <property type="entry name" value="ARM repeat"/>
    <property type="match status" value="1"/>
</dbReference>
<dbReference type="AlphaFoldDB" id="A0A6P1E5T0"/>
<protein>
    <submittedName>
        <fullName evidence="1">6-O-methylguanine DNA methyltransferase</fullName>
    </submittedName>
</protein>
<dbReference type="Gene3D" id="1.20.1660.10">
    <property type="entry name" value="Hypothetical protein (EF3068)"/>
    <property type="match status" value="1"/>
</dbReference>
<dbReference type="Proteomes" id="UP000465035">
    <property type="component" value="Chromosome"/>
</dbReference>
<dbReference type="PANTHER" id="PTHR34070">
    <property type="entry name" value="ARMADILLO-TYPE FOLD"/>
    <property type="match status" value="1"/>
</dbReference>
<dbReference type="InterPro" id="IPR016024">
    <property type="entry name" value="ARM-type_fold"/>
</dbReference>
<name>A0A6P1E5T0_LENHI</name>
<gene>
    <name evidence="1" type="ORF">GQR93_02290</name>
</gene>
<proteinExistence type="predicted"/>
<dbReference type="GO" id="GO:0032259">
    <property type="term" value="P:methylation"/>
    <property type="evidence" value="ECO:0007669"/>
    <property type="project" value="UniProtKB-KW"/>
</dbReference>
<sequence>MFQMIGNLQNQPYMEKYMRNQYRFLGLKTPDRKAQSKEIVTASKKWPIARVFSTITALYQRDEREYQYVAIDIAHVNVKRLTFSDIDRLTAYIQKKSWWDTVDSWRKTFGQFVRLHPEEKRRVFNLFYQHENFWMRRIAITLQLLEKETLDKELLTKAIEYDINTEEFFIQKAIGWSLRNYSKYNPEWVKTFIAAHELSKLAVKEGSKYL</sequence>
<dbReference type="Gene3D" id="1.25.40.290">
    <property type="entry name" value="ARM repeat domains"/>
    <property type="match status" value="1"/>
</dbReference>
<dbReference type="RefSeq" id="WP_003551928.1">
    <property type="nucleotide sequence ID" value="NZ_CABKOL010000106.1"/>
</dbReference>
<evidence type="ECO:0000313" key="2">
    <source>
        <dbReference type="Proteomes" id="UP000465035"/>
    </source>
</evidence>
<accession>A0A6P1E5T0</accession>
<keyword evidence="1" id="KW-0489">Methyltransferase</keyword>
<dbReference type="GO" id="GO:0008168">
    <property type="term" value="F:methyltransferase activity"/>
    <property type="evidence" value="ECO:0007669"/>
    <property type="project" value="UniProtKB-KW"/>
</dbReference>
<dbReference type="Pfam" id="PF08713">
    <property type="entry name" value="DNA_alkylation"/>
    <property type="match status" value="1"/>
</dbReference>
<dbReference type="GeneID" id="69057186"/>
<organism evidence="1 2">
    <name type="scientific">Lentilactobacillus hilgardii</name>
    <name type="common">Lactobacillus hilgardii</name>
    <dbReference type="NCBI Taxonomy" id="1588"/>
    <lineage>
        <taxon>Bacteria</taxon>
        <taxon>Bacillati</taxon>
        <taxon>Bacillota</taxon>
        <taxon>Bacilli</taxon>
        <taxon>Lactobacillales</taxon>
        <taxon>Lactobacillaceae</taxon>
        <taxon>Lentilactobacillus</taxon>
    </lineage>
</organism>
<evidence type="ECO:0000313" key="1">
    <source>
        <dbReference type="EMBL" id="QHB51132.1"/>
    </source>
</evidence>
<keyword evidence="1" id="KW-0808">Transferase</keyword>